<evidence type="ECO:0000313" key="3">
    <source>
        <dbReference type="EMBL" id="BBC35600.1"/>
    </source>
</evidence>
<reference evidence="3 4" key="2">
    <citation type="journal article" date="2023" name="ChemBioChem">
        <title>Acyltransferase Domain Exchange between Two Independent Type I Polyketide Synthases in the Same Producer Strain of Macrolide Antibiotics.</title>
        <authorList>
            <person name="Kudo F."/>
            <person name="Kishikawa K."/>
            <person name="Tsuboi K."/>
            <person name="Kido T."/>
            <person name="Usui T."/>
            <person name="Hashimoto J."/>
            <person name="Shin-Ya K."/>
            <person name="Miyanaga A."/>
            <person name="Eguchi T."/>
        </authorList>
    </citation>
    <scope>NUCLEOTIDE SEQUENCE [LARGE SCALE GENOMIC DNA]</scope>
    <source>
        <strain evidence="3 4">A-8890</strain>
    </source>
</reference>
<keyword evidence="2" id="KW-0472">Membrane</keyword>
<accession>A0ABM7FGQ2</accession>
<name>A0ABM7FGQ2_9ACTN</name>
<keyword evidence="2" id="KW-0812">Transmembrane</keyword>
<feature type="region of interest" description="Disordered" evidence="1">
    <location>
        <begin position="1"/>
        <end position="28"/>
    </location>
</feature>
<keyword evidence="4" id="KW-1185">Reference proteome</keyword>
<keyword evidence="2" id="KW-1133">Transmembrane helix</keyword>
<evidence type="ECO:0000256" key="2">
    <source>
        <dbReference type="SAM" id="Phobius"/>
    </source>
</evidence>
<feature type="transmembrane region" description="Helical" evidence="2">
    <location>
        <begin position="46"/>
        <end position="66"/>
    </location>
</feature>
<gene>
    <name evidence="3" type="ORF">SGFS_068940</name>
</gene>
<feature type="compositionally biased region" description="Low complexity" evidence="1">
    <location>
        <begin position="15"/>
        <end position="28"/>
    </location>
</feature>
<evidence type="ECO:0000313" key="4">
    <source>
        <dbReference type="Proteomes" id="UP001321542"/>
    </source>
</evidence>
<dbReference type="Proteomes" id="UP001321542">
    <property type="component" value="Chromosome"/>
</dbReference>
<protein>
    <submittedName>
        <fullName evidence="3">Uncharacterized protein</fullName>
    </submittedName>
</protein>
<feature type="compositionally biased region" description="Basic and acidic residues" evidence="1">
    <location>
        <begin position="1"/>
        <end position="11"/>
    </location>
</feature>
<proteinExistence type="predicted"/>
<dbReference type="RefSeq" id="WP_286255902.1">
    <property type="nucleotide sequence ID" value="NZ_AP018448.1"/>
</dbReference>
<reference evidence="3 4" key="1">
    <citation type="journal article" date="2010" name="ChemBioChem">
        <title>Cloning and characterization of the biosynthetic gene cluster of 16-membered macrolide antibiotic FD-891: involvement of a dual functional cytochrome P450 monooxygenase catalyzing epoxidation and hydroxylation.</title>
        <authorList>
            <person name="Kudo F."/>
            <person name="Motegi A."/>
            <person name="Mizoue K."/>
            <person name="Eguchi T."/>
        </authorList>
    </citation>
    <scope>NUCLEOTIDE SEQUENCE [LARGE SCALE GENOMIC DNA]</scope>
    <source>
        <strain evidence="3 4">A-8890</strain>
    </source>
</reference>
<sequence>MDADEHTRATDDATDATTDAITNDTSDAMTDEERAEFLRRSHMKGLTAAVAMGLLLIVTLILMTAFGDHTPMCGTGQDMGPC</sequence>
<organism evidence="3 4">
    <name type="scientific">Streptomyces graminofaciens</name>
    <dbReference type="NCBI Taxonomy" id="68212"/>
    <lineage>
        <taxon>Bacteria</taxon>
        <taxon>Bacillati</taxon>
        <taxon>Actinomycetota</taxon>
        <taxon>Actinomycetes</taxon>
        <taxon>Kitasatosporales</taxon>
        <taxon>Streptomycetaceae</taxon>
        <taxon>Streptomyces</taxon>
    </lineage>
</organism>
<evidence type="ECO:0000256" key="1">
    <source>
        <dbReference type="SAM" id="MobiDB-lite"/>
    </source>
</evidence>
<dbReference type="EMBL" id="AP018448">
    <property type="protein sequence ID" value="BBC35600.1"/>
    <property type="molecule type" value="Genomic_DNA"/>
</dbReference>